<sequence length="316" mass="33867">MRLHPRGFPLFLFLAQIIAPTTTAQGTGRFFIQPEGLDESATGDDRFDSSIQWYIGDQVTVRWEAEFDSVTLRLWQGVFEGKYWYNDLLRDDPNTLSYTWTVGPILSQAQTLNLHFQLLDSSNTERNFNSKDFRIYNRTDTLTETLITTTKERTVTREVTVTPSADIESTSTSPRSTPADIDTQTTPQGDETSTTSSSSSISSETEGATSMGPDAVTTSEGSPESTNLTDTTSSNNNTAMKVGLGVGLGVGLPLLALIGGGLYFLGKRRGGAGDALPHMPTVPPVSSRGAETGWYGGTVGGIENTGSQVGGAVGGR</sequence>
<keyword evidence="5" id="KW-1185">Reference proteome</keyword>
<proteinExistence type="predicted"/>
<keyword evidence="2" id="KW-0472">Membrane</keyword>
<evidence type="ECO:0000256" key="3">
    <source>
        <dbReference type="SAM" id="SignalP"/>
    </source>
</evidence>
<dbReference type="Proteomes" id="UP001370758">
    <property type="component" value="Unassembled WGS sequence"/>
</dbReference>
<evidence type="ECO:0000313" key="5">
    <source>
        <dbReference type="Proteomes" id="UP001370758"/>
    </source>
</evidence>
<feature type="chain" id="PRO_5043698737" description="Mid2 domain-containing protein" evidence="3">
    <location>
        <begin position="25"/>
        <end position="316"/>
    </location>
</feature>
<evidence type="ECO:0000256" key="2">
    <source>
        <dbReference type="SAM" id="Phobius"/>
    </source>
</evidence>
<feature type="signal peptide" evidence="3">
    <location>
        <begin position="1"/>
        <end position="24"/>
    </location>
</feature>
<feature type="region of interest" description="Disordered" evidence="1">
    <location>
        <begin position="154"/>
        <end position="235"/>
    </location>
</feature>
<evidence type="ECO:0000313" key="4">
    <source>
        <dbReference type="EMBL" id="KAK6498934.1"/>
    </source>
</evidence>
<feature type="compositionally biased region" description="Low complexity" evidence="1">
    <location>
        <begin position="225"/>
        <end position="235"/>
    </location>
</feature>
<gene>
    <name evidence="4" type="ORF">TWF481_011505</name>
</gene>
<organism evidence="4 5">
    <name type="scientific">Arthrobotrys musiformis</name>
    <dbReference type="NCBI Taxonomy" id="47236"/>
    <lineage>
        <taxon>Eukaryota</taxon>
        <taxon>Fungi</taxon>
        <taxon>Dikarya</taxon>
        <taxon>Ascomycota</taxon>
        <taxon>Pezizomycotina</taxon>
        <taxon>Orbiliomycetes</taxon>
        <taxon>Orbiliales</taxon>
        <taxon>Orbiliaceae</taxon>
        <taxon>Arthrobotrys</taxon>
    </lineage>
</organism>
<feature type="transmembrane region" description="Helical" evidence="2">
    <location>
        <begin position="242"/>
        <end position="265"/>
    </location>
</feature>
<name>A0AAV9VYL9_9PEZI</name>
<keyword evidence="2" id="KW-1133">Transmembrane helix</keyword>
<feature type="compositionally biased region" description="Low complexity" evidence="1">
    <location>
        <begin position="191"/>
        <end position="210"/>
    </location>
</feature>
<protein>
    <recommendedName>
        <fullName evidence="6">Mid2 domain-containing protein</fullName>
    </recommendedName>
</protein>
<evidence type="ECO:0008006" key="6">
    <source>
        <dbReference type="Google" id="ProtNLM"/>
    </source>
</evidence>
<keyword evidence="2" id="KW-0812">Transmembrane</keyword>
<dbReference type="EMBL" id="JAVHJL010000008">
    <property type="protein sequence ID" value="KAK6498934.1"/>
    <property type="molecule type" value="Genomic_DNA"/>
</dbReference>
<reference evidence="4 5" key="1">
    <citation type="submission" date="2023-08" db="EMBL/GenBank/DDBJ databases">
        <authorList>
            <person name="Palmer J.M."/>
        </authorList>
    </citation>
    <scope>NUCLEOTIDE SEQUENCE [LARGE SCALE GENOMIC DNA]</scope>
    <source>
        <strain evidence="4 5">TWF481</strain>
    </source>
</reference>
<comment type="caution">
    <text evidence="4">The sequence shown here is derived from an EMBL/GenBank/DDBJ whole genome shotgun (WGS) entry which is preliminary data.</text>
</comment>
<dbReference type="AlphaFoldDB" id="A0AAV9VYL9"/>
<keyword evidence="3" id="KW-0732">Signal</keyword>
<accession>A0AAV9VYL9</accession>
<feature type="compositionally biased region" description="Polar residues" evidence="1">
    <location>
        <begin position="167"/>
        <end position="190"/>
    </location>
</feature>
<evidence type="ECO:0000256" key="1">
    <source>
        <dbReference type="SAM" id="MobiDB-lite"/>
    </source>
</evidence>